<dbReference type="InterPro" id="IPR002104">
    <property type="entry name" value="Integrase_catalytic"/>
</dbReference>
<dbReference type="AlphaFoldDB" id="A0A142JMB8"/>
<proteinExistence type="predicted"/>
<accession>A0A142JMB8</accession>
<protein>
    <recommendedName>
        <fullName evidence="2">Tyr recombinase domain-containing protein</fullName>
    </recommendedName>
</protein>
<gene>
    <name evidence="3" type="ORF">A2G96_16605</name>
</gene>
<dbReference type="KEGG" id="cnan:A2G96_16605"/>
<dbReference type="Proteomes" id="UP000075238">
    <property type="component" value="Chromosome 1"/>
</dbReference>
<sequence>MVKLPPQVTRRAFELLAAQPLSVSGLPPEKRDQAVVTAVSDDAGHEHVVSRFGDAVWDMRSMYKTLNTVASEKIIVWPQDIPSCLLLDAKAALYTWLRRGRQGWARPSGATFTGCARAGIRTLRYLSSQGLSSFEELKPIHLADHIDHLWTVGKLESHSIFLRLQIVDLVWAFRDDVERPMRLSPWGNTSLLQLCGANKSRNAIVSGKTPVIPPSVQALLFNYAETIVRAADAEMRTSNGDVAATWKRRFTQLRDAVLYLLQISTGMRNSEATGVRRDGWRSEVRKGITYHWVETVEHKTGKGIVEFLAPPELIAALAVLQRAAEPLQERLRREIEWLETMLAETSLGDREVPNGTSKNGVLQRLAEARASRDKLFLRLDGKFGDAPGSHSRVGVLSQRSCVGQLNVLAKAAGVDWKMANHQCRRTFAWNVANSRLGRRSLIFLKWQFKHSTISMTQLYAANPLQDESLYDEFFDEVVTAKTEIMSSWFDDEAPLAGGAGRRIMQSRAIPIADRENLLRHTAEHVNIRATGHGWCLAEQRGCVGEGLYEASRCADCGSAVIDQSHRETWRSIHLQNLELAKIDCGPAVAQRANREIARSSKVLQELGVTEAGTDE</sequence>
<dbReference type="GO" id="GO:0015074">
    <property type="term" value="P:DNA integration"/>
    <property type="evidence" value="ECO:0007669"/>
    <property type="project" value="InterPro"/>
</dbReference>
<dbReference type="GO" id="GO:0006310">
    <property type="term" value="P:DNA recombination"/>
    <property type="evidence" value="ECO:0007669"/>
    <property type="project" value="UniProtKB-KW"/>
</dbReference>
<dbReference type="GO" id="GO:0003677">
    <property type="term" value="F:DNA binding"/>
    <property type="evidence" value="ECO:0007669"/>
    <property type="project" value="InterPro"/>
</dbReference>
<dbReference type="EMBL" id="CP014844">
    <property type="protein sequence ID" value="AMR79230.1"/>
    <property type="molecule type" value="Genomic_DNA"/>
</dbReference>
<dbReference type="PROSITE" id="PS51898">
    <property type="entry name" value="TYR_RECOMBINASE"/>
    <property type="match status" value="1"/>
</dbReference>
<keyword evidence="4" id="KW-1185">Reference proteome</keyword>
<reference evidence="3 4" key="1">
    <citation type="submission" date="2016-03" db="EMBL/GenBank/DDBJ databases">
        <title>Complete genome sequence of a novel chlorpyrifos degrading bacterium, Cupriavidus nantongensis sp. X1.</title>
        <authorList>
            <person name="Fang L."/>
        </authorList>
    </citation>
    <scope>NUCLEOTIDE SEQUENCE [LARGE SCALE GENOMIC DNA]</scope>
    <source>
        <strain evidence="3 4">X1</strain>
    </source>
</reference>
<name>A0A142JMB8_9BURK</name>
<evidence type="ECO:0000313" key="4">
    <source>
        <dbReference type="Proteomes" id="UP000075238"/>
    </source>
</evidence>
<dbReference type="STRING" id="1796606.A2G96_16605"/>
<dbReference type="SUPFAM" id="SSF56349">
    <property type="entry name" value="DNA breaking-rejoining enzymes"/>
    <property type="match status" value="1"/>
</dbReference>
<dbReference type="Gene3D" id="1.10.443.10">
    <property type="entry name" value="Intergrase catalytic core"/>
    <property type="match status" value="1"/>
</dbReference>
<evidence type="ECO:0000256" key="1">
    <source>
        <dbReference type="ARBA" id="ARBA00023172"/>
    </source>
</evidence>
<keyword evidence="1" id="KW-0233">DNA recombination</keyword>
<dbReference type="InterPro" id="IPR011010">
    <property type="entry name" value="DNA_brk_join_enz"/>
</dbReference>
<feature type="domain" description="Tyr recombinase" evidence="2">
    <location>
        <begin position="231"/>
        <end position="474"/>
    </location>
</feature>
<evidence type="ECO:0000313" key="3">
    <source>
        <dbReference type="EMBL" id="AMR79230.1"/>
    </source>
</evidence>
<dbReference type="InterPro" id="IPR013762">
    <property type="entry name" value="Integrase-like_cat_sf"/>
</dbReference>
<evidence type="ECO:0000259" key="2">
    <source>
        <dbReference type="PROSITE" id="PS51898"/>
    </source>
</evidence>
<organism evidence="3 4">
    <name type="scientific">Cupriavidus nantongensis</name>
    <dbReference type="NCBI Taxonomy" id="1796606"/>
    <lineage>
        <taxon>Bacteria</taxon>
        <taxon>Pseudomonadati</taxon>
        <taxon>Pseudomonadota</taxon>
        <taxon>Betaproteobacteria</taxon>
        <taxon>Burkholderiales</taxon>
        <taxon>Burkholderiaceae</taxon>
        <taxon>Cupriavidus</taxon>
    </lineage>
</organism>